<gene>
    <name evidence="3" type="ORF">TRAPUB_9369</name>
</gene>
<dbReference type="SUPFAM" id="SSF56112">
    <property type="entry name" value="Protein kinase-like (PK-like)"/>
    <property type="match status" value="1"/>
</dbReference>
<dbReference type="AlphaFoldDB" id="A0A1M2W2R7"/>
<dbReference type="STRING" id="154538.A0A1M2W2R7"/>
<dbReference type="GO" id="GO:0004672">
    <property type="term" value="F:protein kinase activity"/>
    <property type="evidence" value="ECO:0007669"/>
    <property type="project" value="InterPro"/>
</dbReference>
<feature type="region of interest" description="Disordered" evidence="1">
    <location>
        <begin position="381"/>
        <end position="418"/>
    </location>
</feature>
<dbReference type="GO" id="GO:0005524">
    <property type="term" value="F:ATP binding"/>
    <property type="evidence" value="ECO:0007669"/>
    <property type="project" value="InterPro"/>
</dbReference>
<dbReference type="EMBL" id="MNAD01000324">
    <property type="protein sequence ID" value="OJT14093.1"/>
    <property type="molecule type" value="Genomic_DNA"/>
</dbReference>
<keyword evidence="4" id="KW-1185">Reference proteome</keyword>
<protein>
    <recommendedName>
        <fullName evidence="2">Protein kinase domain-containing protein</fullName>
    </recommendedName>
</protein>
<evidence type="ECO:0000313" key="4">
    <source>
        <dbReference type="Proteomes" id="UP000184267"/>
    </source>
</evidence>
<name>A0A1M2W2R7_TRAPU</name>
<dbReference type="OrthoDB" id="2985259at2759"/>
<sequence>MACLAIAVQAYVERKKTLRDKGGTSENLLLRQKLPQDMMAWRLFDIGDGSDAKLWGMLHNFFDKRGYTFWVSLQDSYMGLPFDADVTSSGFGYAPLTRGMGESTPHQRLYRFSYPHPACQAAQTADGRSVVIRVLAIGDSGREHINILKEVARGPYSLVTYNHALPLLDLLDFEDITFGVFPKIGGDVREAYGYWAKNSVGDILDILNQCLEALGWIHNRRIAHRDAFKDNFLVQWQPETLETGFFPVSRPRVYLHDFETAIRFSPHLAAEDCVCVGVPIDPSLSDRYRRPAPPEVHSGKPYDPNKLDVWQLSTSFADFTCHIPEIDGLMERMRDPDPALRPAAWEAMYRISEFLQATPPQALYYPPDIACSWIKDAVPADVPLPPSPADSPRGPLTPSLSEVSLTASPADVPPSATQ</sequence>
<evidence type="ECO:0000313" key="3">
    <source>
        <dbReference type="EMBL" id="OJT14093.1"/>
    </source>
</evidence>
<comment type="caution">
    <text evidence="3">The sequence shown here is derived from an EMBL/GenBank/DDBJ whole genome shotgun (WGS) entry which is preliminary data.</text>
</comment>
<feature type="domain" description="Protein kinase" evidence="2">
    <location>
        <begin position="80"/>
        <end position="418"/>
    </location>
</feature>
<dbReference type="Gene3D" id="1.10.510.10">
    <property type="entry name" value="Transferase(Phosphotransferase) domain 1"/>
    <property type="match status" value="1"/>
</dbReference>
<organism evidence="3 4">
    <name type="scientific">Trametes pubescens</name>
    <name type="common">White-rot fungus</name>
    <dbReference type="NCBI Taxonomy" id="154538"/>
    <lineage>
        <taxon>Eukaryota</taxon>
        <taxon>Fungi</taxon>
        <taxon>Dikarya</taxon>
        <taxon>Basidiomycota</taxon>
        <taxon>Agaricomycotina</taxon>
        <taxon>Agaricomycetes</taxon>
        <taxon>Polyporales</taxon>
        <taxon>Polyporaceae</taxon>
        <taxon>Trametes</taxon>
    </lineage>
</organism>
<dbReference type="OMA" id="CHIPEID"/>
<accession>A0A1M2W2R7</accession>
<dbReference type="PROSITE" id="PS50011">
    <property type="entry name" value="PROTEIN_KINASE_DOM"/>
    <property type="match status" value="1"/>
</dbReference>
<evidence type="ECO:0000259" key="2">
    <source>
        <dbReference type="PROSITE" id="PS50011"/>
    </source>
</evidence>
<proteinExistence type="predicted"/>
<dbReference type="InterPro" id="IPR011009">
    <property type="entry name" value="Kinase-like_dom_sf"/>
</dbReference>
<dbReference type="InterPro" id="IPR000719">
    <property type="entry name" value="Prot_kinase_dom"/>
</dbReference>
<evidence type="ECO:0000256" key="1">
    <source>
        <dbReference type="SAM" id="MobiDB-lite"/>
    </source>
</evidence>
<feature type="compositionally biased region" description="Polar residues" evidence="1">
    <location>
        <begin position="398"/>
        <end position="407"/>
    </location>
</feature>
<reference evidence="3 4" key="1">
    <citation type="submission" date="2016-10" db="EMBL/GenBank/DDBJ databases">
        <title>Genome sequence of the basidiomycete white-rot fungus Trametes pubescens.</title>
        <authorList>
            <person name="Makela M.R."/>
            <person name="Granchi Z."/>
            <person name="Peng M."/>
            <person name="De Vries R.P."/>
            <person name="Grigoriev I."/>
            <person name="Riley R."/>
            <person name="Hilden K."/>
        </authorList>
    </citation>
    <scope>NUCLEOTIDE SEQUENCE [LARGE SCALE GENOMIC DNA]</scope>
    <source>
        <strain evidence="3 4">FBCC735</strain>
    </source>
</reference>
<dbReference type="Proteomes" id="UP000184267">
    <property type="component" value="Unassembled WGS sequence"/>
</dbReference>